<keyword evidence="4" id="KW-0411">Iron-sulfur</keyword>
<reference evidence="6" key="1">
    <citation type="submission" date="2020-05" db="EMBL/GenBank/DDBJ databases">
        <authorList>
            <person name="Chiriac C."/>
            <person name="Salcher M."/>
            <person name="Ghai R."/>
            <person name="Kavagutti S V."/>
        </authorList>
    </citation>
    <scope>NUCLEOTIDE SEQUENCE</scope>
</reference>
<dbReference type="GO" id="GO:0051537">
    <property type="term" value="F:2 iron, 2 sulfur cluster binding"/>
    <property type="evidence" value="ECO:0007669"/>
    <property type="project" value="UniProtKB-KW"/>
</dbReference>
<dbReference type="Gene3D" id="3.60.15.10">
    <property type="entry name" value="Ribonuclease Z/Hydroxyacylglutathione hydrolase-like"/>
    <property type="match status" value="1"/>
</dbReference>
<dbReference type="EMBL" id="CAEZTC010000211">
    <property type="protein sequence ID" value="CAB4570979.1"/>
    <property type="molecule type" value="Genomic_DNA"/>
</dbReference>
<evidence type="ECO:0000256" key="1">
    <source>
        <dbReference type="ARBA" id="ARBA00022714"/>
    </source>
</evidence>
<evidence type="ECO:0000256" key="2">
    <source>
        <dbReference type="ARBA" id="ARBA00022723"/>
    </source>
</evidence>
<dbReference type="InterPro" id="IPR050114">
    <property type="entry name" value="UPF0173_UPF0282_UlaG_hydrolase"/>
</dbReference>
<feature type="domain" description="Rieske" evidence="5">
    <location>
        <begin position="462"/>
        <end position="516"/>
    </location>
</feature>
<dbReference type="SUPFAM" id="SSF50022">
    <property type="entry name" value="ISP domain"/>
    <property type="match status" value="1"/>
</dbReference>
<organism evidence="6">
    <name type="scientific">freshwater metagenome</name>
    <dbReference type="NCBI Taxonomy" id="449393"/>
    <lineage>
        <taxon>unclassified sequences</taxon>
        <taxon>metagenomes</taxon>
        <taxon>ecological metagenomes</taxon>
    </lineage>
</organism>
<dbReference type="InterPro" id="IPR036866">
    <property type="entry name" value="RibonucZ/Hydroxyglut_hydro"/>
</dbReference>
<dbReference type="Gene3D" id="2.102.10.10">
    <property type="entry name" value="Rieske [2Fe-2S] iron-sulphur domain"/>
    <property type="match status" value="1"/>
</dbReference>
<dbReference type="SUPFAM" id="SSF56281">
    <property type="entry name" value="Metallo-hydrolase/oxidoreductase"/>
    <property type="match status" value="1"/>
</dbReference>
<dbReference type="GO" id="GO:0046872">
    <property type="term" value="F:metal ion binding"/>
    <property type="evidence" value="ECO:0007669"/>
    <property type="project" value="UniProtKB-KW"/>
</dbReference>
<sequence length="516" mass="58342">MQAISIGHAGILVRTRGVSIVCDPWFVPAFFGSWFVFPRNDQLSDELMHEICNPDFLYVSHLHGDHFDASFLSERMNKNTTVLLPDYPTRELEREFNKLGFKKFERTINATEREIAPGVKIAIHIESSITDGPGGDSALVVSDGEARLVNQNDCRTQDLDELAKYGHVDLHWLQFSGAIWYPMVYEMDAAEKAQLARDKVESQFSRALRYVEALNATTVVPSAGPPCFLDEELFHLNVIDGTETSIFPDQSQFQRRLSDEGRLNAATTIPGTMFTVLGGAVTVEQPMSGEEITRIFTDKENYLRTYQADWATWLRDLRASWASPETDIIATLKLWWEPLMAMATSVRQGIGGNCVINAGDLAIFVNFFDGTVEQHAGQPYAYRFDIARDLVEHVVTTRAVDWSNSLFLSCRFTAWREGAYNEYLYNFLKSLSVERMNRTEAEAKQKLSGAPSDESDIEIGDYVVQRRCPHRNADLSVFGEIDGNNLVCTLHGWKFDLETGQCRNAAEKAIRVRKRT</sequence>
<protein>
    <submittedName>
        <fullName evidence="6">Unannotated protein</fullName>
    </submittedName>
</protein>
<dbReference type="Pfam" id="PF00355">
    <property type="entry name" value="Rieske"/>
    <property type="match status" value="1"/>
</dbReference>
<dbReference type="InterPro" id="IPR036922">
    <property type="entry name" value="Rieske_2Fe-2S_sf"/>
</dbReference>
<evidence type="ECO:0000259" key="5">
    <source>
        <dbReference type="PROSITE" id="PS51296"/>
    </source>
</evidence>
<evidence type="ECO:0000313" key="6">
    <source>
        <dbReference type="EMBL" id="CAB4570979.1"/>
    </source>
</evidence>
<dbReference type="PROSITE" id="PS51296">
    <property type="entry name" value="RIESKE"/>
    <property type="match status" value="1"/>
</dbReference>
<proteinExistence type="predicted"/>
<gene>
    <name evidence="6" type="ORF">UFOPK1572_01360</name>
</gene>
<evidence type="ECO:0000256" key="3">
    <source>
        <dbReference type="ARBA" id="ARBA00023004"/>
    </source>
</evidence>
<dbReference type="InterPro" id="IPR017941">
    <property type="entry name" value="Rieske_2Fe-2S"/>
</dbReference>
<keyword evidence="3" id="KW-0408">Iron</keyword>
<dbReference type="Pfam" id="PF25451">
    <property type="entry name" value="SCP2_Rv3818"/>
    <property type="match status" value="1"/>
</dbReference>
<dbReference type="PANTHER" id="PTHR43546">
    <property type="entry name" value="UPF0173 METAL-DEPENDENT HYDROLASE MJ1163-RELATED"/>
    <property type="match status" value="1"/>
</dbReference>
<dbReference type="AlphaFoldDB" id="A0A6J6E6U4"/>
<keyword evidence="2" id="KW-0479">Metal-binding</keyword>
<name>A0A6J6E6U4_9ZZZZ</name>
<keyword evidence="1" id="KW-0001">2Fe-2S</keyword>
<evidence type="ECO:0000256" key="4">
    <source>
        <dbReference type="ARBA" id="ARBA00023014"/>
    </source>
</evidence>
<dbReference type="InterPro" id="IPR057330">
    <property type="entry name" value="SCP2_Rv3818"/>
</dbReference>
<accession>A0A6J6E6U4</accession>